<name>A0A2T9ZBJ8_9FUNG</name>
<comment type="caution">
    <text evidence="3">The sequence shown here is derived from an EMBL/GenBank/DDBJ whole genome shotgun (WGS) entry which is preliminary data.</text>
</comment>
<protein>
    <recommendedName>
        <fullName evidence="2">THO complex subunitTHOC2 C-terminal domain-containing protein</fullName>
    </recommendedName>
</protein>
<accession>A0A2T9ZBJ8</accession>
<evidence type="ECO:0000313" key="4">
    <source>
        <dbReference type="Proteomes" id="UP000245609"/>
    </source>
</evidence>
<dbReference type="Pfam" id="PF11262">
    <property type="entry name" value="Tho2"/>
    <property type="match status" value="1"/>
</dbReference>
<keyword evidence="4" id="KW-1185">Reference proteome</keyword>
<evidence type="ECO:0000256" key="1">
    <source>
        <dbReference type="SAM" id="MobiDB-lite"/>
    </source>
</evidence>
<feature type="region of interest" description="Disordered" evidence="1">
    <location>
        <begin position="260"/>
        <end position="282"/>
    </location>
</feature>
<organism evidence="3 4">
    <name type="scientific">Smittium megazygosporum</name>
    <dbReference type="NCBI Taxonomy" id="133381"/>
    <lineage>
        <taxon>Eukaryota</taxon>
        <taxon>Fungi</taxon>
        <taxon>Fungi incertae sedis</taxon>
        <taxon>Zoopagomycota</taxon>
        <taxon>Kickxellomycotina</taxon>
        <taxon>Harpellomycetes</taxon>
        <taxon>Harpellales</taxon>
        <taxon>Legeriomycetaceae</taxon>
        <taxon>Smittium</taxon>
    </lineage>
</organism>
<feature type="compositionally biased region" description="Basic and acidic residues" evidence="1">
    <location>
        <begin position="273"/>
        <end position="282"/>
    </location>
</feature>
<dbReference type="InterPro" id="IPR021418">
    <property type="entry name" value="THO_THOC2_C"/>
</dbReference>
<evidence type="ECO:0000313" key="3">
    <source>
        <dbReference type="EMBL" id="PVV01954.1"/>
    </source>
</evidence>
<sequence length="282" mass="32033">MGGILPDRSSTSFPNNLVTSKIEYSVSRTDSNHRSPKQQTGPGFEPRKVFELNIEVLGLDGDLVDCCESILLDSTTKEVFITEFYVTFWVLDLYDINMESPYWFFMSSDSRNEVVDHLFDHCISPRAISGAAGAVYTTSFILLIQLPLSAQKFPTLVLLEKIFSPSLYKVLETSKECIGDRDCHVFARKWLVTPGIPIFKNDFKCNIERMLLHEDFIKIHGKWHNILHGLFKKAIISNDPNISRKAFLELKSMVDEIKLPNPKASGENQTEVSKSRNSETGF</sequence>
<dbReference type="AlphaFoldDB" id="A0A2T9ZBJ8"/>
<dbReference type="OrthoDB" id="29024at2759"/>
<reference evidence="3 4" key="1">
    <citation type="journal article" date="2018" name="MBio">
        <title>Comparative Genomics Reveals the Core Gene Toolbox for the Fungus-Insect Symbiosis.</title>
        <authorList>
            <person name="Wang Y."/>
            <person name="Stata M."/>
            <person name="Wang W."/>
            <person name="Stajich J.E."/>
            <person name="White M.M."/>
            <person name="Moncalvo J.M."/>
        </authorList>
    </citation>
    <scope>NUCLEOTIDE SEQUENCE [LARGE SCALE GENOMIC DNA]</scope>
    <source>
        <strain evidence="3 4">SC-DP-2</strain>
    </source>
</reference>
<feature type="domain" description="THO complex subunitTHOC2 C-terminal" evidence="2">
    <location>
        <begin position="100"/>
        <end position="172"/>
    </location>
</feature>
<dbReference type="Proteomes" id="UP000245609">
    <property type="component" value="Unassembled WGS sequence"/>
</dbReference>
<dbReference type="STRING" id="133381.A0A2T9ZBJ8"/>
<evidence type="ECO:0000259" key="2">
    <source>
        <dbReference type="Pfam" id="PF11262"/>
    </source>
</evidence>
<dbReference type="EMBL" id="MBFS01000684">
    <property type="protein sequence ID" value="PVV01954.1"/>
    <property type="molecule type" value="Genomic_DNA"/>
</dbReference>
<gene>
    <name evidence="3" type="ORF">BB560_003607</name>
</gene>
<proteinExistence type="predicted"/>